<feature type="region of interest" description="Disordered" evidence="1">
    <location>
        <begin position="1276"/>
        <end position="1394"/>
    </location>
</feature>
<feature type="compositionally biased region" description="Polar residues" evidence="1">
    <location>
        <begin position="11"/>
        <end position="29"/>
    </location>
</feature>
<dbReference type="EMBL" id="CAJNOK010009421">
    <property type="protein sequence ID" value="CAF1089692.1"/>
    <property type="molecule type" value="Genomic_DNA"/>
</dbReference>
<organism evidence="3 4">
    <name type="scientific">Didymodactylos carnosus</name>
    <dbReference type="NCBI Taxonomy" id="1234261"/>
    <lineage>
        <taxon>Eukaryota</taxon>
        <taxon>Metazoa</taxon>
        <taxon>Spiralia</taxon>
        <taxon>Gnathifera</taxon>
        <taxon>Rotifera</taxon>
        <taxon>Eurotatoria</taxon>
        <taxon>Bdelloidea</taxon>
        <taxon>Philodinida</taxon>
        <taxon>Philodinidae</taxon>
        <taxon>Didymodactylos</taxon>
    </lineage>
</organism>
<protein>
    <submittedName>
        <fullName evidence="3">Uncharacterized protein</fullName>
    </submittedName>
</protein>
<name>A0A8S2KG33_9BILA</name>
<evidence type="ECO:0000313" key="4">
    <source>
        <dbReference type="Proteomes" id="UP000682733"/>
    </source>
</evidence>
<dbReference type="PANTHER" id="PTHR47302">
    <property type="entry name" value="STERILE ALPHA MOTIF DOMAIN-CONTAINING PROTEIN 3"/>
    <property type="match status" value="1"/>
</dbReference>
<dbReference type="PANTHER" id="PTHR47302:SF1">
    <property type="entry name" value="STERILE ALPHA MOTIF DOMAIN-CONTAINING PROTEIN 3"/>
    <property type="match status" value="1"/>
</dbReference>
<evidence type="ECO:0000313" key="2">
    <source>
        <dbReference type="EMBL" id="CAF1089692.1"/>
    </source>
</evidence>
<evidence type="ECO:0000256" key="1">
    <source>
        <dbReference type="SAM" id="MobiDB-lite"/>
    </source>
</evidence>
<feature type="region of interest" description="Disordered" evidence="1">
    <location>
        <begin position="1"/>
        <end position="29"/>
    </location>
</feature>
<proteinExistence type="predicted"/>
<evidence type="ECO:0000313" key="3">
    <source>
        <dbReference type="EMBL" id="CAF3851374.1"/>
    </source>
</evidence>
<reference evidence="3" key="1">
    <citation type="submission" date="2021-02" db="EMBL/GenBank/DDBJ databases">
        <authorList>
            <person name="Nowell W R."/>
        </authorList>
    </citation>
    <scope>NUCLEOTIDE SEQUENCE</scope>
</reference>
<feature type="compositionally biased region" description="Basic residues" evidence="1">
    <location>
        <begin position="1377"/>
        <end position="1394"/>
    </location>
</feature>
<comment type="caution">
    <text evidence="3">The sequence shown here is derived from an EMBL/GenBank/DDBJ whole genome shotgun (WGS) entry which is preliminary data.</text>
</comment>
<feature type="compositionally biased region" description="Polar residues" evidence="1">
    <location>
        <begin position="1359"/>
        <end position="1376"/>
    </location>
</feature>
<dbReference type="EMBL" id="CAJOBA010009437">
    <property type="protein sequence ID" value="CAF3851374.1"/>
    <property type="molecule type" value="Genomic_DNA"/>
</dbReference>
<dbReference type="Proteomes" id="UP000677228">
    <property type="component" value="Unassembled WGS sequence"/>
</dbReference>
<gene>
    <name evidence="2" type="ORF">OVA965_LOCUS18753</name>
    <name evidence="3" type="ORF">TMI583_LOCUS18764</name>
</gene>
<feature type="compositionally biased region" description="Polar residues" evidence="1">
    <location>
        <begin position="1315"/>
        <end position="1337"/>
    </location>
</feature>
<dbReference type="InterPro" id="IPR042812">
    <property type="entry name" value="SAMD3"/>
</dbReference>
<accession>A0A8S2KG33</accession>
<sequence length="1394" mass="160950">MSDQLDDETFHFQNNNNDDNGDTPQNQPSTASAVFAAHIDNDDDDILYDDNQKSDEVVSPKQRETTTIESVQKQYTQFLLELREEHLLPQNVIHLITSNTIILLDTIKELVEENLKEERRSFERQRQVTTATMSPPDTSCIFRNIINRVSEVIEATTKSEYRFIELCKRFFNYCPPKELSLLNTPPSLTMTTTSTKKLREDKFYYVSIKESLRNIFSKDEMIPLLIDNIEQQEQKVRNDPDLMYSFRHGRFGRNTDPNLLLIQLYTDGVGLTNPIGPKKDQHKITLVYFLLEDIPDIFRSLLQCINLVAICYTKYLTDNSKPRKFYEPVVKDLNELQHTGLKIPTTYGSIMFKFSTVAADNLAANELGGFQKTFSHGNFCRRCLISYENRKIPLTDLSIVQRDEIKHDRYLQEVLNTVNKANIYGVTGSSPLNELDNFHPTKSLPGDIMHDYLEGSCPIIIMAMLKEASRLKLITYAKIQDPMEAFVYGFIDSSDEPPVIQIKHLNNDYITGSASQKLLLFKLFPIIFHDITSHLKTFELYTVLREILGMVMANPIRKSWLPYLNALGLQFQCMMGNVLPDKMTPKIHFSIEYDKISEAFGPPVRLWCMRYEGKHNYFKQIALRSHNFKNMPKTLLLRAYDEPSNIKLIQDYQLRLAIKNLLFQKYGNQIQTSISIPQCSTLVHNHVKYQQTAVYVHDLVHTEEIPVFFQIMNILKLNNEWILVVDQLVTKSYDKQLCEEVDGETLYMMDNYDAVARLVPTFKQQTLFLNERKKLFNYKLDDKSDQQPEQKVLSTILDNKQQTTTTLDNNSNSQQKRSDEVEQLTDYLESHYDANLLFDLPLSHLKIKPTLGPTKIPDLIDDAQVQSEEKGLTASLVSDEGKKLGESYSVPELPLPLKISIEKNDLSKFANHCNFRQVLADLVFNDLVTNYRLWYPKPHEYSSIANGILERLKIPKSDNNALLAWKRTIIGKFKSERPAQIESVEQVKLNKTKYSKLQSGRPPKRYGQTTMAERDAERKVNLVQNVKDANDEDLQLSVNEMKKQSENVKQNFNTSLELWRQTIAYRRSFVQKHPPSDVIKEFPFYKEPIFVFIELQMMSGLHLEDITKATLSLLYEKILSSSTSFLTDSHPIRLLKILCQLFEESFKNYVCISTEPTSPQPTIKITDEKIQICFDWNALLEPGTMEEAIALWIGLYYIFELKFPAHSRVLRFLYIILSNEKKWASNSIRAVLKQYGLDSEQQSSLNKVQQPSTATSQLLETRIQSPLMDDQEKIDAKDDNQQSTTSFPTPPSQLRSHLKRRHSEMSTEPEDGSDTLFNFSRTQTRSKRASTLLSKEPQQVKKGRYKQALSIDDSDDGLNENNIDQQTTTTSLAQRTNTKKTNRGRHRGRGGGRK</sequence>
<dbReference type="Proteomes" id="UP000682733">
    <property type="component" value="Unassembled WGS sequence"/>
</dbReference>
<feature type="compositionally biased region" description="Polar residues" evidence="1">
    <location>
        <begin position="1281"/>
        <end position="1295"/>
    </location>
</feature>